<keyword evidence="2 3" id="KW-0378">Hydrolase</keyword>
<comment type="similarity">
    <text evidence="1 3">Belongs to the type-B carboxylesterase/lipase family.</text>
</comment>
<dbReference type="RefSeq" id="WP_104737137.1">
    <property type="nucleotide sequence ID" value="NZ_BMHR01000004.1"/>
</dbReference>
<dbReference type="GO" id="GO:0016787">
    <property type="term" value="F:hydrolase activity"/>
    <property type="evidence" value="ECO:0007669"/>
    <property type="project" value="UniProtKB-KW"/>
</dbReference>
<dbReference type="Pfam" id="PF00135">
    <property type="entry name" value="COesterase"/>
    <property type="match status" value="1"/>
</dbReference>
<keyword evidence="6" id="KW-1185">Reference proteome</keyword>
<sequence>MAISRLRKPARVAALGVGLTPLFLALTGCLGGGGGGSDGDATRTGVFVDSPVAGLDYEGSKTPAGQTDAEGGFRYQADETIRFFIGDLALGAAVGAPELTPLSVVSGAESATDQRVTNLLILLQSIDADGNLNNGIQITHEIRQEVSFNAGNIDFDQPSADFRASLTAMLERLDDVGAFTDTDPRARAVVDAADALAHFQRSTGARVEVETTGGTLRGFEANASTWQFLGVPYAKPPLGELRWRPPQPAEPWEGVREATSWADQSAQDYTLERVNEGGMSEDSLYLNITAPKDADNLPVMVWFHGGSFAILSANSPQYNNPNGLVTKGVVQVSVNHRLGPFGYIAHPLLSAESGYGASGNYGQMDLVMALEWIRDNIAAFGGDPGNVTIFGQSGGGGKVYSLMNSPQAVGLFHKAIVQSGVAPLETDSSPADSLAVSEAIGEALFERVGVSTLEQARALPWTAFAKADLDNDIPRQTYRPNSDNYYLPNTYYDNVQQGMPSDVPLMAGVTNGDYTTIRGALPIWLQQRSADYQSNQYIYRFSRVPPGWDDLGLSSCHGCELPYLFNYPAGMVQNYLLGLVLTDAYTRPQIGDLNNNGVTGTQGDAADIYASMRWGAQDMAMADLLMTQWSNFARTGDPSTETLAWTPYSLANDALMEHGNDGVAAMTTGVAETP</sequence>
<organism evidence="5 6">
    <name type="scientific">Halopseudomonas oceani</name>
    <dbReference type="NCBI Taxonomy" id="1708783"/>
    <lineage>
        <taxon>Bacteria</taxon>
        <taxon>Pseudomonadati</taxon>
        <taxon>Pseudomonadota</taxon>
        <taxon>Gammaproteobacteria</taxon>
        <taxon>Pseudomonadales</taxon>
        <taxon>Pseudomonadaceae</taxon>
        <taxon>Halopseudomonas</taxon>
    </lineage>
</organism>
<feature type="domain" description="Carboxylesterase type B" evidence="4">
    <location>
        <begin position="208"/>
        <end position="516"/>
    </location>
</feature>
<evidence type="ECO:0000259" key="4">
    <source>
        <dbReference type="Pfam" id="PF00135"/>
    </source>
</evidence>
<dbReference type="SUPFAM" id="SSF53474">
    <property type="entry name" value="alpha/beta-Hydrolases"/>
    <property type="match status" value="1"/>
</dbReference>
<gene>
    <name evidence="5" type="ORF">C1949_03805</name>
</gene>
<comment type="caution">
    <text evidence="5">The sequence shown here is derived from an EMBL/GenBank/DDBJ whole genome shotgun (WGS) entry which is preliminary data.</text>
</comment>
<dbReference type="InterPro" id="IPR050309">
    <property type="entry name" value="Type-B_Carboxylest/Lipase"/>
</dbReference>
<dbReference type="PROSITE" id="PS00122">
    <property type="entry name" value="CARBOXYLESTERASE_B_1"/>
    <property type="match status" value="1"/>
</dbReference>
<proteinExistence type="inferred from homology"/>
<accession>A0A2P4EZE1</accession>
<dbReference type="PANTHER" id="PTHR11559">
    <property type="entry name" value="CARBOXYLESTERASE"/>
    <property type="match status" value="1"/>
</dbReference>
<dbReference type="PROSITE" id="PS51257">
    <property type="entry name" value="PROKAR_LIPOPROTEIN"/>
    <property type="match status" value="1"/>
</dbReference>
<evidence type="ECO:0000313" key="6">
    <source>
        <dbReference type="Proteomes" id="UP000243451"/>
    </source>
</evidence>
<dbReference type="EMBL" id="PPSK01000002">
    <property type="protein sequence ID" value="POB05817.1"/>
    <property type="molecule type" value="Genomic_DNA"/>
</dbReference>
<dbReference type="InterPro" id="IPR029058">
    <property type="entry name" value="AB_hydrolase_fold"/>
</dbReference>
<reference evidence="5 6" key="1">
    <citation type="submission" date="2018-01" db="EMBL/GenBank/DDBJ databases">
        <title>Draft genome of the type strain Pseudomonas oceani DSM 100277 isolated from the deep water in Okinawa trough, northwestern Pacific Ocean.</title>
        <authorList>
            <person name="Gomila M."/>
            <person name="Mulet M."/>
            <person name="Garcia-Valdes E."/>
            <person name="Lalucat J."/>
        </authorList>
    </citation>
    <scope>NUCLEOTIDE SEQUENCE [LARGE SCALE GENOMIC DNA]</scope>
    <source>
        <strain evidence="5 6">DSM 100277</strain>
    </source>
</reference>
<dbReference type="EC" id="3.1.1.-" evidence="3"/>
<dbReference type="AlphaFoldDB" id="A0A2P4EZE1"/>
<dbReference type="InterPro" id="IPR019826">
    <property type="entry name" value="Carboxylesterase_B_AS"/>
</dbReference>
<evidence type="ECO:0000313" key="5">
    <source>
        <dbReference type="EMBL" id="POB05817.1"/>
    </source>
</evidence>
<name>A0A2P4EZE1_9GAMM</name>
<dbReference type="OrthoDB" id="9775851at2"/>
<dbReference type="InterPro" id="IPR002018">
    <property type="entry name" value="CarbesteraseB"/>
</dbReference>
<evidence type="ECO:0000256" key="2">
    <source>
        <dbReference type="ARBA" id="ARBA00022801"/>
    </source>
</evidence>
<dbReference type="Gene3D" id="3.40.50.1820">
    <property type="entry name" value="alpha/beta hydrolase"/>
    <property type="match status" value="2"/>
</dbReference>
<protein>
    <recommendedName>
        <fullName evidence="3">Carboxylic ester hydrolase</fullName>
        <ecNumber evidence="3">3.1.1.-</ecNumber>
    </recommendedName>
</protein>
<evidence type="ECO:0000256" key="1">
    <source>
        <dbReference type="ARBA" id="ARBA00005964"/>
    </source>
</evidence>
<dbReference type="Proteomes" id="UP000243451">
    <property type="component" value="Unassembled WGS sequence"/>
</dbReference>
<evidence type="ECO:0000256" key="3">
    <source>
        <dbReference type="RuleBase" id="RU361235"/>
    </source>
</evidence>